<evidence type="ECO:0000313" key="4">
    <source>
        <dbReference type="Proteomes" id="UP000518878"/>
    </source>
</evidence>
<dbReference type="EMBL" id="JAAQTL010000002">
    <property type="protein sequence ID" value="NID16912.1"/>
    <property type="molecule type" value="Genomic_DNA"/>
</dbReference>
<dbReference type="RefSeq" id="WP_166700722.1">
    <property type="nucleotide sequence ID" value="NZ_JAAQTL010000002.1"/>
</dbReference>
<feature type="chain" id="PRO_5030928908" evidence="1">
    <location>
        <begin position="23"/>
        <end position="276"/>
    </location>
</feature>
<dbReference type="Proteomes" id="UP000518878">
    <property type="component" value="Unassembled WGS sequence"/>
</dbReference>
<keyword evidence="1" id="KW-0732">Signal</keyword>
<dbReference type="Pfam" id="PF03372">
    <property type="entry name" value="Exo_endo_phos"/>
    <property type="match status" value="1"/>
</dbReference>
<dbReference type="InterPro" id="IPR050410">
    <property type="entry name" value="CCR4/nocturin_mRNA_transcr"/>
</dbReference>
<keyword evidence="3" id="KW-0378">Hydrolase</keyword>
<dbReference type="PANTHER" id="PTHR12121:SF36">
    <property type="entry name" value="ENDONUCLEASE_EXONUCLEASE_PHOSPHATASE DOMAIN-CONTAINING PROTEIN"/>
    <property type="match status" value="1"/>
</dbReference>
<dbReference type="InterPro" id="IPR005135">
    <property type="entry name" value="Endo/exonuclease/phosphatase"/>
</dbReference>
<feature type="domain" description="Endonuclease/exonuclease/phosphatase" evidence="2">
    <location>
        <begin position="28"/>
        <end position="267"/>
    </location>
</feature>
<dbReference type="AlphaFoldDB" id="A0A7X5QWV2"/>
<comment type="caution">
    <text evidence="3">The sequence shown here is derived from an EMBL/GenBank/DDBJ whole genome shotgun (WGS) entry which is preliminary data.</text>
</comment>
<reference evidence="3 4" key="1">
    <citation type="journal article" date="2006" name="Int. J. Syst. Evol. Microbiol.">
        <title>Dyella yeojuensis sp. nov., isolated from greenhouse soil in Korea.</title>
        <authorList>
            <person name="Kim B.Y."/>
            <person name="Weon H.Y."/>
            <person name="Lee K.H."/>
            <person name="Seok S.J."/>
            <person name="Kwon S.W."/>
            <person name="Go S.J."/>
            <person name="Stackebrandt E."/>
        </authorList>
    </citation>
    <scope>NUCLEOTIDE SEQUENCE [LARGE SCALE GENOMIC DNA]</scope>
    <source>
        <strain evidence="3 4">DSM 17673</strain>
    </source>
</reference>
<dbReference type="PANTHER" id="PTHR12121">
    <property type="entry name" value="CARBON CATABOLITE REPRESSOR PROTEIN 4"/>
    <property type="match status" value="1"/>
</dbReference>
<keyword evidence="3" id="KW-0540">Nuclease</keyword>
<gene>
    <name evidence="3" type="ORF">HBF32_15665</name>
</gene>
<dbReference type="InterPro" id="IPR036691">
    <property type="entry name" value="Endo/exonu/phosph_ase_sf"/>
</dbReference>
<organism evidence="3 4">
    <name type="scientific">Luteibacter yeojuensis</name>
    <dbReference type="NCBI Taxonomy" id="345309"/>
    <lineage>
        <taxon>Bacteria</taxon>
        <taxon>Pseudomonadati</taxon>
        <taxon>Pseudomonadota</taxon>
        <taxon>Gammaproteobacteria</taxon>
        <taxon>Lysobacterales</taxon>
        <taxon>Rhodanobacteraceae</taxon>
        <taxon>Luteibacter</taxon>
    </lineage>
</organism>
<dbReference type="GO" id="GO:0000175">
    <property type="term" value="F:3'-5'-RNA exonuclease activity"/>
    <property type="evidence" value="ECO:0007669"/>
    <property type="project" value="TreeGrafter"/>
</dbReference>
<evidence type="ECO:0000313" key="3">
    <source>
        <dbReference type="EMBL" id="NID16912.1"/>
    </source>
</evidence>
<proteinExistence type="predicted"/>
<protein>
    <submittedName>
        <fullName evidence="3">Endonuclease/exonuclease/phosphatase family protein</fullName>
    </submittedName>
</protein>
<keyword evidence="3" id="KW-0255">Endonuclease</keyword>
<keyword evidence="3" id="KW-0269">Exonuclease</keyword>
<dbReference type="Gene3D" id="3.60.10.10">
    <property type="entry name" value="Endonuclease/exonuclease/phosphatase"/>
    <property type="match status" value="1"/>
</dbReference>
<sequence>MTRLSRIALAAVLAALALPSVAADLKVMTFNVRTMTGKDGPNGWEFRRDLFADTIRQMHPDVIGTQELYKQQGDDTVQRLPEYTWFGRDRYGKHTDEHMGIFYRKDSLKLVKSGDFWYSSTPDKPASMDWGNIMPRMVNWALFERLSDHKRFYLLDTHLPYRDQDEDVRTRCTRLLAEFIAKLPKGVPVIVTGDFNTVPGGESHKVITASLKDAWDTAPKREGPAETFHDFTGKATKRIDWILSSGVTAKSIETITTSKDGRYPSDHFPVQADFDL</sequence>
<name>A0A7X5QWV2_9GAMM</name>
<evidence type="ECO:0000256" key="1">
    <source>
        <dbReference type="SAM" id="SignalP"/>
    </source>
</evidence>
<keyword evidence="4" id="KW-1185">Reference proteome</keyword>
<dbReference type="GO" id="GO:0004519">
    <property type="term" value="F:endonuclease activity"/>
    <property type="evidence" value="ECO:0007669"/>
    <property type="project" value="UniProtKB-KW"/>
</dbReference>
<dbReference type="CDD" id="cd09083">
    <property type="entry name" value="EEP-1"/>
    <property type="match status" value="1"/>
</dbReference>
<feature type="signal peptide" evidence="1">
    <location>
        <begin position="1"/>
        <end position="22"/>
    </location>
</feature>
<evidence type="ECO:0000259" key="2">
    <source>
        <dbReference type="Pfam" id="PF03372"/>
    </source>
</evidence>
<dbReference type="SUPFAM" id="SSF56219">
    <property type="entry name" value="DNase I-like"/>
    <property type="match status" value="1"/>
</dbReference>
<accession>A0A7X5QWV2</accession>